<evidence type="ECO:0000256" key="1">
    <source>
        <dbReference type="SAM" id="MobiDB-lite"/>
    </source>
</evidence>
<accession>A0A7H9EA42</accession>
<dbReference type="RefSeq" id="WP_180860390.1">
    <property type="nucleotide sequence ID" value="NZ_CP047415.1"/>
</dbReference>
<proteinExistence type="predicted"/>
<keyword evidence="2" id="KW-0812">Transmembrane</keyword>
<dbReference type="Pfam" id="PF09682">
    <property type="entry name" value="Phage_holin_6_1"/>
    <property type="match status" value="1"/>
</dbReference>
<organism evidence="3 4">
    <name type="scientific">Lactobacillus crispatus</name>
    <dbReference type="NCBI Taxonomy" id="47770"/>
    <lineage>
        <taxon>Bacteria</taxon>
        <taxon>Bacillati</taxon>
        <taxon>Bacillota</taxon>
        <taxon>Bacilli</taxon>
        <taxon>Lactobacillales</taxon>
        <taxon>Lactobacillaceae</taxon>
        <taxon>Lactobacillus</taxon>
    </lineage>
</organism>
<reference evidence="3 4" key="1">
    <citation type="submission" date="2020-01" db="EMBL/GenBank/DDBJ databases">
        <title>Complete and circular genome sequences of six lactobacillus isolates from horses.</title>
        <authorList>
            <person name="Hassan H.M."/>
        </authorList>
    </citation>
    <scope>NUCLEOTIDE SEQUENCE [LARGE SCALE GENOMIC DNA]</scope>
    <source>
        <strain evidence="3 4">1D</strain>
    </source>
</reference>
<keyword evidence="2" id="KW-0472">Membrane</keyword>
<keyword evidence="2" id="KW-1133">Transmembrane helix</keyword>
<evidence type="ECO:0000256" key="2">
    <source>
        <dbReference type="SAM" id="Phobius"/>
    </source>
</evidence>
<protein>
    <submittedName>
        <fullName evidence="3">Phage holin</fullName>
    </submittedName>
</protein>
<dbReference type="InterPro" id="IPR010026">
    <property type="entry name" value="Phage_holin_LL-H"/>
</dbReference>
<dbReference type="Proteomes" id="UP000510660">
    <property type="component" value="Chromosome"/>
</dbReference>
<dbReference type="NCBIfam" id="TIGR01673">
    <property type="entry name" value="holin_LLH"/>
    <property type="match status" value="1"/>
</dbReference>
<dbReference type="AlphaFoldDB" id="A0A7H9EA42"/>
<dbReference type="EMBL" id="CP047415">
    <property type="protein sequence ID" value="QLL74329.1"/>
    <property type="molecule type" value="Genomic_DNA"/>
</dbReference>
<feature type="transmembrane region" description="Helical" evidence="2">
    <location>
        <begin position="6"/>
        <end position="25"/>
    </location>
</feature>
<sequence length="164" mass="17746">MTIKDWIYLGITVASYIIAIIAGIYTKNRAKINKATAVGKTLDVVGQLATYAVHETESLDLENEQKRQAAVQIINQGLSWFGIKDVTPNTVNGAIEKAVNAMHLANSDDKSVEPIQPEIVPNVPAKNLVQPTVSPDKSERQNVVNSVNAPVAEQNTTNEVVKNG</sequence>
<evidence type="ECO:0000313" key="4">
    <source>
        <dbReference type="Proteomes" id="UP000510660"/>
    </source>
</evidence>
<gene>
    <name evidence="3" type="ORF">GTO85_08195</name>
</gene>
<feature type="region of interest" description="Disordered" evidence="1">
    <location>
        <begin position="132"/>
        <end position="164"/>
    </location>
</feature>
<name>A0A7H9EA42_9LACO</name>
<evidence type="ECO:0000313" key="3">
    <source>
        <dbReference type="EMBL" id="QLL74329.1"/>
    </source>
</evidence>